<gene>
    <name evidence="1" type="ORF">UFOVP776_11</name>
</gene>
<dbReference type="EMBL" id="LR796724">
    <property type="protein sequence ID" value="CAB4161736.1"/>
    <property type="molecule type" value="Genomic_DNA"/>
</dbReference>
<name>A0A6J5NVZ4_9CAUD</name>
<reference evidence="1" key="1">
    <citation type="submission" date="2020-04" db="EMBL/GenBank/DDBJ databases">
        <authorList>
            <person name="Chiriac C."/>
            <person name="Salcher M."/>
            <person name="Ghai R."/>
            <person name="Kavagutti S V."/>
        </authorList>
    </citation>
    <scope>NUCLEOTIDE SEQUENCE</scope>
</reference>
<proteinExistence type="predicted"/>
<evidence type="ECO:0000313" key="1">
    <source>
        <dbReference type="EMBL" id="CAB4161736.1"/>
    </source>
</evidence>
<sequence length="165" mass="17204">MAVFLSPIGGAASQFFNNDGTVLAGGKIYTYAAGTSTPKTSYTTSAGTIAHANPIVLDSAGRVPGGEIWLLASTYKFSVFTSANVLIGTYDNISGIGAASYQVDNFTGTGSQTVFTLSAASLGENFTFVYINGVYQNKNTYTVSGVTLTFSEAPPINSLIEVMFN</sequence>
<accession>A0A6J5NVZ4</accession>
<organism evidence="1">
    <name type="scientific">uncultured Caudovirales phage</name>
    <dbReference type="NCBI Taxonomy" id="2100421"/>
    <lineage>
        <taxon>Viruses</taxon>
        <taxon>Duplodnaviria</taxon>
        <taxon>Heunggongvirae</taxon>
        <taxon>Uroviricota</taxon>
        <taxon>Caudoviricetes</taxon>
        <taxon>Peduoviridae</taxon>
        <taxon>Maltschvirus</taxon>
        <taxon>Maltschvirus maltsch</taxon>
    </lineage>
</organism>
<protein>
    <submittedName>
        <fullName evidence="1">Uncharacterized protein</fullName>
    </submittedName>
</protein>